<evidence type="ECO:0000256" key="7">
    <source>
        <dbReference type="ARBA" id="ARBA00030776"/>
    </source>
</evidence>
<gene>
    <name evidence="8" type="primary">greA</name>
    <name evidence="12" type="ORF">COX36_02355</name>
</gene>
<dbReference type="Proteomes" id="UP000230273">
    <property type="component" value="Unassembled WGS sequence"/>
</dbReference>
<name>A0A2G9YWR2_9BACT</name>
<evidence type="ECO:0000256" key="9">
    <source>
        <dbReference type="RuleBase" id="RU000556"/>
    </source>
</evidence>
<evidence type="ECO:0000259" key="10">
    <source>
        <dbReference type="Pfam" id="PF01272"/>
    </source>
</evidence>
<dbReference type="NCBIfam" id="TIGR01462">
    <property type="entry name" value="greA"/>
    <property type="match status" value="1"/>
</dbReference>
<comment type="similarity">
    <text evidence="1 8 9">Belongs to the GreA/GreB family.</text>
</comment>
<dbReference type="InterPro" id="IPR001437">
    <property type="entry name" value="Tscrpt_elong_fac_GreA/B_C"/>
</dbReference>
<feature type="domain" description="Transcription elongation factor GreA/GreB C-terminal" evidence="10">
    <location>
        <begin position="79"/>
        <end position="148"/>
    </location>
</feature>
<dbReference type="InterPro" id="IPR028624">
    <property type="entry name" value="Tscrpt_elong_fac_GreA/B"/>
</dbReference>
<evidence type="ECO:0000313" key="13">
    <source>
        <dbReference type="Proteomes" id="UP000230273"/>
    </source>
</evidence>
<dbReference type="InterPro" id="IPR018151">
    <property type="entry name" value="TF_GreA/GreB_CS"/>
</dbReference>
<dbReference type="SUPFAM" id="SSF54534">
    <property type="entry name" value="FKBP-like"/>
    <property type="match status" value="1"/>
</dbReference>
<protein>
    <recommendedName>
        <fullName evidence="2 8">Transcription elongation factor GreA</fullName>
    </recommendedName>
    <alternativeName>
        <fullName evidence="7 8">Transcript cleavage factor GreA</fullName>
    </alternativeName>
</protein>
<dbReference type="GO" id="GO:0003746">
    <property type="term" value="F:translation elongation factor activity"/>
    <property type="evidence" value="ECO:0007669"/>
    <property type="project" value="UniProtKB-KW"/>
</dbReference>
<organism evidence="12 13">
    <name type="scientific">Candidatus Nealsonbacteria bacterium CG23_combo_of_CG06-09_8_20_14_all_38_19</name>
    <dbReference type="NCBI Taxonomy" id="1974721"/>
    <lineage>
        <taxon>Bacteria</taxon>
        <taxon>Candidatus Nealsoniibacteriota</taxon>
    </lineage>
</organism>
<keyword evidence="12" id="KW-0251">Elongation factor</keyword>
<keyword evidence="12" id="KW-0648">Protein biosynthesis</keyword>
<keyword evidence="4 8" id="KW-0238">DNA-binding</keyword>
<dbReference type="Pfam" id="PF03449">
    <property type="entry name" value="GreA_GreB_N"/>
    <property type="match status" value="1"/>
</dbReference>
<keyword evidence="8" id="KW-0175">Coiled coil</keyword>
<accession>A0A2G9YWR2</accession>
<dbReference type="Gene3D" id="3.10.50.30">
    <property type="entry name" value="Transcription elongation factor, GreA/GreB, C-terminal domain"/>
    <property type="match status" value="1"/>
</dbReference>
<comment type="function">
    <text evidence="6 8 9">Necessary for efficient RNA polymerase transcription elongation past template-encoded arresting sites. The arresting sites in DNA have the property of trapping a certain fraction of elongating RNA polymerases that pass through, resulting in locked ternary complexes. Cleavage of the nascent transcript by cleavage factors such as GreA or GreB allows the resumption of elongation from the new 3'terminus. GreA releases sequences of 2 to 3 nucleotides.</text>
</comment>
<keyword evidence="5 8" id="KW-0804">Transcription</keyword>
<dbReference type="GO" id="GO:0003677">
    <property type="term" value="F:DNA binding"/>
    <property type="evidence" value="ECO:0007669"/>
    <property type="project" value="UniProtKB-UniRule"/>
</dbReference>
<dbReference type="InterPro" id="IPR036953">
    <property type="entry name" value="GreA/GreB_C_sf"/>
</dbReference>
<dbReference type="PANTHER" id="PTHR30437:SF4">
    <property type="entry name" value="TRANSCRIPTION ELONGATION FACTOR GREA"/>
    <property type="match status" value="1"/>
</dbReference>
<evidence type="ECO:0000256" key="3">
    <source>
        <dbReference type="ARBA" id="ARBA00023015"/>
    </source>
</evidence>
<comment type="caution">
    <text evidence="12">The sequence shown here is derived from an EMBL/GenBank/DDBJ whole genome shotgun (WGS) entry which is preliminary data.</text>
</comment>
<dbReference type="GO" id="GO:0032784">
    <property type="term" value="P:regulation of DNA-templated transcription elongation"/>
    <property type="evidence" value="ECO:0007669"/>
    <property type="project" value="UniProtKB-UniRule"/>
</dbReference>
<dbReference type="PIRSF" id="PIRSF006092">
    <property type="entry name" value="GreA_GreB"/>
    <property type="match status" value="1"/>
</dbReference>
<reference evidence="12 13" key="1">
    <citation type="submission" date="2017-09" db="EMBL/GenBank/DDBJ databases">
        <title>Depth-based differentiation of microbial function through sediment-hosted aquifers and enrichment of novel symbionts in the deep terrestrial subsurface.</title>
        <authorList>
            <person name="Probst A.J."/>
            <person name="Ladd B."/>
            <person name="Jarett J.K."/>
            <person name="Geller-Mcgrath D.E."/>
            <person name="Sieber C.M."/>
            <person name="Emerson J.B."/>
            <person name="Anantharaman K."/>
            <person name="Thomas B.C."/>
            <person name="Malmstrom R."/>
            <person name="Stieglmeier M."/>
            <person name="Klingl A."/>
            <person name="Woyke T."/>
            <person name="Ryan C.M."/>
            <person name="Banfield J.F."/>
        </authorList>
    </citation>
    <scope>NUCLEOTIDE SEQUENCE [LARGE SCALE GENOMIC DNA]</scope>
    <source>
        <strain evidence="12">CG23_combo_of_CG06-09_8_20_14_all_38_19</strain>
    </source>
</reference>
<evidence type="ECO:0000256" key="4">
    <source>
        <dbReference type="ARBA" id="ARBA00023125"/>
    </source>
</evidence>
<dbReference type="Gene3D" id="1.10.287.180">
    <property type="entry name" value="Transcription elongation factor, GreA/GreB, N-terminal domain"/>
    <property type="match status" value="1"/>
</dbReference>
<dbReference type="FunFam" id="1.10.287.180:FF:000001">
    <property type="entry name" value="Transcription elongation factor GreA"/>
    <property type="match status" value="1"/>
</dbReference>
<evidence type="ECO:0000256" key="5">
    <source>
        <dbReference type="ARBA" id="ARBA00023163"/>
    </source>
</evidence>
<keyword evidence="3 8" id="KW-0805">Transcription regulation</keyword>
<dbReference type="InterPro" id="IPR022691">
    <property type="entry name" value="Tscrpt_elong_fac_GreA/B_N"/>
</dbReference>
<dbReference type="GO" id="GO:0006354">
    <property type="term" value="P:DNA-templated transcription elongation"/>
    <property type="evidence" value="ECO:0007669"/>
    <property type="project" value="TreeGrafter"/>
</dbReference>
<dbReference type="HAMAP" id="MF_00105">
    <property type="entry name" value="GreA_GreB"/>
    <property type="match status" value="1"/>
</dbReference>
<feature type="domain" description="Transcription elongation factor GreA/GreB N-terminal" evidence="11">
    <location>
        <begin position="3"/>
        <end position="72"/>
    </location>
</feature>
<evidence type="ECO:0000256" key="8">
    <source>
        <dbReference type="HAMAP-Rule" id="MF_00105"/>
    </source>
</evidence>
<dbReference type="SUPFAM" id="SSF46557">
    <property type="entry name" value="GreA transcript cleavage protein, N-terminal domain"/>
    <property type="match status" value="1"/>
</dbReference>
<dbReference type="NCBIfam" id="NF001263">
    <property type="entry name" value="PRK00226.1-4"/>
    <property type="match status" value="1"/>
</dbReference>
<dbReference type="InterPro" id="IPR023459">
    <property type="entry name" value="Tscrpt_elong_fac_GreA/B_fam"/>
</dbReference>
<evidence type="ECO:0000256" key="1">
    <source>
        <dbReference type="ARBA" id="ARBA00008213"/>
    </source>
</evidence>
<evidence type="ECO:0000256" key="2">
    <source>
        <dbReference type="ARBA" id="ARBA00013729"/>
    </source>
</evidence>
<sequence length="149" mass="16945">MEYLTPEGLEKIKKELDYLKNIKRREIAERLRQAISFGDLTENASYREAKEAQSFMEGKIAKLEDLLRNTSVQKKEKTGWVQIGSVVLVSSNSHKEKFEIVGANEGNPIERKISYNSPLGQMLLDKPEGAFVEIDTPSGKVKYKIIKID</sequence>
<dbReference type="GO" id="GO:0070063">
    <property type="term" value="F:RNA polymerase binding"/>
    <property type="evidence" value="ECO:0007669"/>
    <property type="project" value="InterPro"/>
</dbReference>
<evidence type="ECO:0000313" key="12">
    <source>
        <dbReference type="EMBL" id="PIP23629.1"/>
    </source>
</evidence>
<dbReference type="PROSITE" id="PS00829">
    <property type="entry name" value="GREAB_1"/>
    <property type="match status" value="1"/>
</dbReference>
<dbReference type="Pfam" id="PF01272">
    <property type="entry name" value="GreA_GreB"/>
    <property type="match status" value="1"/>
</dbReference>
<proteinExistence type="inferred from homology"/>
<feature type="coiled-coil region" evidence="8">
    <location>
        <begin position="9"/>
        <end position="66"/>
    </location>
</feature>
<dbReference type="InterPro" id="IPR036805">
    <property type="entry name" value="Tscrpt_elong_fac_GreA/B_N_sf"/>
</dbReference>
<dbReference type="AlphaFoldDB" id="A0A2G9YWR2"/>
<dbReference type="PANTHER" id="PTHR30437">
    <property type="entry name" value="TRANSCRIPTION ELONGATION FACTOR GREA"/>
    <property type="match status" value="1"/>
</dbReference>
<evidence type="ECO:0000259" key="11">
    <source>
        <dbReference type="Pfam" id="PF03449"/>
    </source>
</evidence>
<evidence type="ECO:0000256" key="6">
    <source>
        <dbReference type="ARBA" id="ARBA00024916"/>
    </source>
</evidence>
<dbReference type="EMBL" id="PCRP01000036">
    <property type="protein sequence ID" value="PIP23629.1"/>
    <property type="molecule type" value="Genomic_DNA"/>
</dbReference>
<dbReference type="InterPro" id="IPR006359">
    <property type="entry name" value="Tscrpt_elong_fac_GreA"/>
</dbReference>